<comment type="caution">
    <text evidence="6">The sequence shown here is derived from an EMBL/GenBank/DDBJ whole genome shotgun (WGS) entry which is preliminary data.</text>
</comment>
<dbReference type="CDD" id="cd13709">
    <property type="entry name" value="PBP2_YxeM"/>
    <property type="match status" value="1"/>
</dbReference>
<feature type="signal peptide" evidence="3">
    <location>
        <begin position="1"/>
        <end position="19"/>
    </location>
</feature>
<dbReference type="EMBL" id="SDPI01000010">
    <property type="protein sequence ID" value="TPH01073.1"/>
    <property type="molecule type" value="Genomic_DNA"/>
</dbReference>
<dbReference type="InterPro" id="IPR001638">
    <property type="entry name" value="Solute-binding_3/MltF_N"/>
</dbReference>
<evidence type="ECO:0000256" key="2">
    <source>
        <dbReference type="ARBA" id="ARBA00022729"/>
    </source>
</evidence>
<evidence type="ECO:0000256" key="3">
    <source>
        <dbReference type="SAM" id="SignalP"/>
    </source>
</evidence>
<keyword evidence="2 3" id="KW-0732">Signal</keyword>
<dbReference type="Gene3D" id="3.40.190.10">
    <property type="entry name" value="Periplasmic binding protein-like II"/>
    <property type="match status" value="2"/>
</dbReference>
<dbReference type="SUPFAM" id="SSF53850">
    <property type="entry name" value="Periplasmic binding protein-like II"/>
    <property type="match status" value="1"/>
</dbReference>
<accession>A0A502LDG8</accession>
<evidence type="ECO:0000259" key="4">
    <source>
        <dbReference type="SMART" id="SM00062"/>
    </source>
</evidence>
<dbReference type="Proteomes" id="UP000316282">
    <property type="component" value="Unassembled WGS sequence"/>
</dbReference>
<dbReference type="PANTHER" id="PTHR35936:SF19">
    <property type="entry name" value="AMINO-ACID-BINDING PROTEIN YXEM-RELATED"/>
    <property type="match status" value="1"/>
</dbReference>
<organism evidence="6 7">
    <name type="scientific">Haemophilus haemolyticus</name>
    <dbReference type="NCBI Taxonomy" id="726"/>
    <lineage>
        <taxon>Bacteria</taxon>
        <taxon>Pseudomonadati</taxon>
        <taxon>Pseudomonadota</taxon>
        <taxon>Gammaproteobacteria</taxon>
        <taxon>Pasteurellales</taxon>
        <taxon>Pasteurellaceae</taxon>
        <taxon>Haemophilus</taxon>
    </lineage>
</organism>
<dbReference type="Pfam" id="PF00497">
    <property type="entry name" value="SBP_bac_3"/>
    <property type="match status" value="1"/>
</dbReference>
<dbReference type="EMBL" id="SDPD01000006">
    <property type="protein sequence ID" value="TPH22160.1"/>
    <property type="molecule type" value="Genomic_DNA"/>
</dbReference>
<proteinExistence type="inferred from homology"/>
<protein>
    <submittedName>
        <fullName evidence="6">Amino acid ABC transporter substrate-binding protein</fullName>
    </submittedName>
</protein>
<dbReference type="PANTHER" id="PTHR35936">
    <property type="entry name" value="MEMBRANE-BOUND LYTIC MUREIN TRANSGLYCOSYLASE F"/>
    <property type="match status" value="1"/>
</dbReference>
<name>A0A502LDG8_HAEHA</name>
<evidence type="ECO:0000256" key="1">
    <source>
        <dbReference type="ARBA" id="ARBA00010333"/>
    </source>
</evidence>
<evidence type="ECO:0000313" key="6">
    <source>
        <dbReference type="EMBL" id="TPH22160.1"/>
    </source>
</evidence>
<reference evidence="7 8" key="1">
    <citation type="submission" date="2019-01" db="EMBL/GenBank/DDBJ databases">
        <title>Comparative genomic analysis identifies haemin-independent Haemophilus haemolyticus: a formal re-classification of Haemophilus intermedius.</title>
        <authorList>
            <person name="Harris T.M."/>
            <person name="Price E.P."/>
            <person name="Sarovich D.S."/>
            <person name="Norskov-Lauritsen N."/>
            <person name="Beissbarth J."/>
            <person name="Chang A.B."/>
            <person name="Smith-Vaughan H.C."/>
        </authorList>
    </citation>
    <scope>NUCLEOTIDE SEQUENCE [LARGE SCALE GENOMIC DNA]</scope>
    <source>
        <strain evidence="6 7">60982 B Hi-1</strain>
        <strain evidence="5 8">CCUG 30218</strain>
    </source>
</reference>
<dbReference type="AlphaFoldDB" id="A0A502LDG8"/>
<dbReference type="RefSeq" id="WP_048954074.1">
    <property type="nucleotide sequence ID" value="NZ_SDPD01000006.1"/>
</dbReference>
<evidence type="ECO:0000313" key="8">
    <source>
        <dbReference type="Proteomes" id="UP000318695"/>
    </source>
</evidence>
<dbReference type="PROSITE" id="PS51257">
    <property type="entry name" value="PROKAR_LIPOPROTEIN"/>
    <property type="match status" value="1"/>
</dbReference>
<feature type="chain" id="PRO_5033463566" evidence="3">
    <location>
        <begin position="20"/>
        <end position="265"/>
    </location>
</feature>
<dbReference type="SMART" id="SM00062">
    <property type="entry name" value="PBPb"/>
    <property type="match status" value="1"/>
</dbReference>
<evidence type="ECO:0000313" key="7">
    <source>
        <dbReference type="Proteomes" id="UP000316282"/>
    </source>
</evidence>
<evidence type="ECO:0000313" key="5">
    <source>
        <dbReference type="EMBL" id="TPH01073.1"/>
    </source>
</evidence>
<comment type="similarity">
    <text evidence="1">Belongs to the bacterial solute-binding protein 3 family.</text>
</comment>
<dbReference type="Proteomes" id="UP000318695">
    <property type="component" value="Unassembled WGS sequence"/>
</dbReference>
<gene>
    <name evidence="6" type="ORF">EUX52_03005</name>
    <name evidence="5" type="ORF">EUX54_03155</name>
</gene>
<sequence length="265" mass="29452">MILKHTALFTILATTVVLAGCNDKDNDSSKIVSPKILKIGSTGQSYPNGFKQNGKLVGFDVETTEAIAKELGYTIEWTTAEFSGLMGQLDSGRLDTVANAVAVTEARKTKYDFTQPYSYYGSQLVAHKDNSTINILDDFKGKTISGVLGSNHLKNLQKRFPNNEVNVKTYETRDGAMYDLVYKRVDGYVNSKPILLAEIKRGNLPFKLVGEPLVIEEVAFPFAKNEKGEELRKEFNQAIKKLKESGKLKELSIKYYGEDITASDK</sequence>
<feature type="domain" description="Solute-binding protein family 3/N-terminal" evidence="4">
    <location>
        <begin position="36"/>
        <end position="259"/>
    </location>
</feature>